<organism evidence="3 4">
    <name type="scientific">Gloeothece citriformis (strain PCC 7424)</name>
    <name type="common">Cyanothece sp. (strain PCC 7424)</name>
    <dbReference type="NCBI Taxonomy" id="65393"/>
    <lineage>
        <taxon>Bacteria</taxon>
        <taxon>Bacillati</taxon>
        <taxon>Cyanobacteriota</taxon>
        <taxon>Cyanophyceae</taxon>
        <taxon>Oscillatoriophycideae</taxon>
        <taxon>Chroococcales</taxon>
        <taxon>Aphanothecaceae</taxon>
        <taxon>Gloeothece</taxon>
        <taxon>Gloeothece citriformis</taxon>
    </lineage>
</organism>
<dbReference type="Pfam" id="PF03968">
    <property type="entry name" value="LptD_N"/>
    <property type="match status" value="1"/>
</dbReference>
<dbReference type="Gene3D" id="2.60.450.10">
    <property type="entry name" value="Lipopolysaccharide (LPS) transport protein A like domain"/>
    <property type="match status" value="1"/>
</dbReference>
<dbReference type="eggNOG" id="COG1934">
    <property type="taxonomic scope" value="Bacteria"/>
</dbReference>
<evidence type="ECO:0000313" key="3">
    <source>
        <dbReference type="EMBL" id="ACK72131.1"/>
    </source>
</evidence>
<name>B7KJ47_GLOC7</name>
<dbReference type="AlphaFoldDB" id="B7KJ47"/>
<proteinExistence type="predicted"/>
<dbReference type="OrthoDB" id="462272at2"/>
<evidence type="ECO:0000313" key="4">
    <source>
        <dbReference type="Proteomes" id="UP000002384"/>
    </source>
</evidence>
<dbReference type="KEGG" id="cyc:PCC7424_3750"/>
<feature type="compositionally biased region" description="Pro residues" evidence="1">
    <location>
        <begin position="153"/>
        <end position="162"/>
    </location>
</feature>
<feature type="region of interest" description="Disordered" evidence="1">
    <location>
        <begin position="141"/>
        <end position="162"/>
    </location>
</feature>
<dbReference type="RefSeq" id="WP_015955723.1">
    <property type="nucleotide sequence ID" value="NC_011729.1"/>
</dbReference>
<dbReference type="HOGENOM" id="CLU_118146_0_0_3"/>
<feature type="domain" description="Organic solvent tolerance-like N-terminal" evidence="2">
    <location>
        <begin position="76"/>
        <end position="122"/>
    </location>
</feature>
<reference evidence="4" key="1">
    <citation type="journal article" date="2011" name="MBio">
        <title>Novel metabolic attributes of the genus Cyanothece, comprising a group of unicellular nitrogen-fixing Cyanobacteria.</title>
        <authorList>
            <person name="Bandyopadhyay A."/>
            <person name="Elvitigala T."/>
            <person name="Welsh E."/>
            <person name="Stockel J."/>
            <person name="Liberton M."/>
            <person name="Min H."/>
            <person name="Sherman L.A."/>
            <person name="Pakrasi H.B."/>
        </authorList>
    </citation>
    <scope>NUCLEOTIDE SEQUENCE [LARGE SCALE GENOMIC DNA]</scope>
    <source>
        <strain evidence="4">PCC 7424</strain>
    </source>
</reference>
<dbReference type="Proteomes" id="UP000002384">
    <property type="component" value="Chromosome"/>
</dbReference>
<dbReference type="EMBL" id="CP001291">
    <property type="protein sequence ID" value="ACK72131.1"/>
    <property type="molecule type" value="Genomic_DNA"/>
</dbReference>
<gene>
    <name evidence="3" type="ordered locus">PCC7424_3750</name>
</gene>
<evidence type="ECO:0000259" key="2">
    <source>
        <dbReference type="Pfam" id="PF03968"/>
    </source>
</evidence>
<dbReference type="STRING" id="65393.PCC7424_3750"/>
<sequence length="162" mass="17674">MLSLPWSIPMKGSWKLGLFIPLSLISLMTFSSTFKGVKAQTPSAGGALTVRSDIQEANSETGVITARGNVQFYYPARNIQGTAAQAQYFSRERRLVLSGDVYVLQEGNSMRAETMTYLIDEGRFIATPQPQQQVESIYIVQESPQQPQAAPVPAAPAPPLNP</sequence>
<keyword evidence="4" id="KW-1185">Reference proteome</keyword>
<dbReference type="InterPro" id="IPR005653">
    <property type="entry name" value="OstA-like_N"/>
</dbReference>
<evidence type="ECO:0000256" key="1">
    <source>
        <dbReference type="SAM" id="MobiDB-lite"/>
    </source>
</evidence>
<protein>
    <submittedName>
        <fullName evidence="3">OstA family protein</fullName>
    </submittedName>
</protein>
<accession>B7KJ47</accession>